<evidence type="ECO:0000259" key="1">
    <source>
        <dbReference type="Pfam" id="PF22917"/>
    </source>
</evidence>
<gene>
    <name evidence="2" type="ORF">NA56DRAFT_646697</name>
</gene>
<reference evidence="2 3" key="1">
    <citation type="submission" date="2016-05" db="EMBL/GenBank/DDBJ databases">
        <title>A degradative enzymes factory behind the ericoid mycorrhizal symbiosis.</title>
        <authorList>
            <consortium name="DOE Joint Genome Institute"/>
            <person name="Martino E."/>
            <person name="Morin E."/>
            <person name="Grelet G."/>
            <person name="Kuo A."/>
            <person name="Kohler A."/>
            <person name="Daghino S."/>
            <person name="Barry K."/>
            <person name="Choi C."/>
            <person name="Cichocki N."/>
            <person name="Clum A."/>
            <person name="Copeland A."/>
            <person name="Hainaut M."/>
            <person name="Haridas S."/>
            <person name="Labutti K."/>
            <person name="Lindquist E."/>
            <person name="Lipzen A."/>
            <person name="Khouja H.-R."/>
            <person name="Murat C."/>
            <person name="Ohm R."/>
            <person name="Olson A."/>
            <person name="Spatafora J."/>
            <person name="Veneault-Fourrey C."/>
            <person name="Henrissat B."/>
            <person name="Grigoriev I."/>
            <person name="Martin F."/>
            <person name="Perotto S."/>
        </authorList>
    </citation>
    <scope>NUCLEOTIDE SEQUENCE [LARGE SCALE GENOMIC DNA]</scope>
    <source>
        <strain evidence="2 3">UAMH 7357</strain>
    </source>
</reference>
<dbReference type="OrthoDB" id="1731983at2759"/>
<proteinExistence type="predicted"/>
<dbReference type="SUPFAM" id="SSF51735">
    <property type="entry name" value="NAD(P)-binding Rossmann-fold domains"/>
    <property type="match status" value="1"/>
</dbReference>
<keyword evidence="3" id="KW-1185">Reference proteome</keyword>
<organism evidence="2 3">
    <name type="scientific">Hyaloscypha hepaticicola</name>
    <dbReference type="NCBI Taxonomy" id="2082293"/>
    <lineage>
        <taxon>Eukaryota</taxon>
        <taxon>Fungi</taxon>
        <taxon>Dikarya</taxon>
        <taxon>Ascomycota</taxon>
        <taxon>Pezizomycotina</taxon>
        <taxon>Leotiomycetes</taxon>
        <taxon>Helotiales</taxon>
        <taxon>Hyaloscyphaceae</taxon>
        <taxon>Hyaloscypha</taxon>
    </lineage>
</organism>
<dbReference type="PANTHER" id="PTHR32487">
    <property type="entry name" value="3-OXO-DELTA(4,5)-STEROID 5-BETA-REDUCTASE"/>
    <property type="match status" value="1"/>
</dbReference>
<dbReference type="STRING" id="1745343.A0A2J6Q1M5"/>
<dbReference type="PANTHER" id="PTHR32487:SF29">
    <property type="entry name" value="NAD-DEPENDENT EPIMERASE_DEHYDRATASE DOMAIN-CONTAINING PROTEIN"/>
    <property type="match status" value="1"/>
</dbReference>
<name>A0A2J6Q1M5_9HELO</name>
<dbReference type="EMBL" id="KZ613486">
    <property type="protein sequence ID" value="PMD20173.1"/>
    <property type="molecule type" value="Genomic_DNA"/>
</dbReference>
<dbReference type="Proteomes" id="UP000235672">
    <property type="component" value="Unassembled WGS sequence"/>
</dbReference>
<feature type="domain" description="PRISE-like Rossmann-fold" evidence="1">
    <location>
        <begin position="32"/>
        <end position="316"/>
    </location>
</feature>
<dbReference type="CDD" id="cd08948">
    <property type="entry name" value="5beta-POR_like_SDR_a"/>
    <property type="match status" value="1"/>
</dbReference>
<dbReference type="InterPro" id="IPR036291">
    <property type="entry name" value="NAD(P)-bd_dom_sf"/>
</dbReference>
<dbReference type="InterPro" id="IPR055222">
    <property type="entry name" value="PRISE-like_Rossmann-fold"/>
</dbReference>
<evidence type="ECO:0000313" key="3">
    <source>
        <dbReference type="Proteomes" id="UP000235672"/>
    </source>
</evidence>
<accession>A0A2J6Q1M5</accession>
<dbReference type="Pfam" id="PF22917">
    <property type="entry name" value="PRISE"/>
    <property type="match status" value="1"/>
</dbReference>
<sequence length="436" mass="48644">MADVTPITQTIKTVGIYHGLPVFPQSFEPLSALVVGASGISGQHMIQVLSQSPERWTKIYALSRSARNIPTSIASLVTHVPADLLKSPEDIARKLIDGYVKADYIFFSAYLQPSPPPGEPLWSNHDELDRVNRSVFSNFLSALPLAGIQPQRIILQTGVKHYGAHLGPPVIPMSESDPRLPSPPYPPNFYYSQEDLLFSYCKIHSSTSWNVIRPCWILGAVPGAAMNILFPLAVYASVQKFLGDSLEFPGDWQGWDNVHMQSSAMLIGYLNEWAALSPTAKNSAFSAADGGPWTWGFFWPILASWYGIPWTGPAEDEGKYVKINMDVPPRGIGPPGNLRYSFSLIEWAKQPRVQEAWSRIAQQNNLLVDPFKELEQIWNPIHIALVSSWPWTVRLDKARNMGWNGYVDSVEVVRQVFEQFSELKMIPTLPKSGGLN</sequence>
<protein>
    <submittedName>
        <fullName evidence="2">Aldo-keto reductase family protein</fullName>
    </submittedName>
</protein>
<dbReference type="Gene3D" id="3.40.50.720">
    <property type="entry name" value="NAD(P)-binding Rossmann-like Domain"/>
    <property type="match status" value="1"/>
</dbReference>
<evidence type="ECO:0000313" key="2">
    <source>
        <dbReference type="EMBL" id="PMD20173.1"/>
    </source>
</evidence>
<dbReference type="AlphaFoldDB" id="A0A2J6Q1M5"/>